<dbReference type="InterPro" id="IPR051159">
    <property type="entry name" value="Hexapeptide_acetyltransf"/>
</dbReference>
<evidence type="ECO:0000313" key="1">
    <source>
        <dbReference type="EMBL" id="SEM02505.1"/>
    </source>
</evidence>
<dbReference type="InterPro" id="IPR001451">
    <property type="entry name" value="Hexapep"/>
</dbReference>
<dbReference type="AlphaFoldDB" id="A0A1H7V0Z0"/>
<dbReference type="OrthoDB" id="9801697at2"/>
<dbReference type="InterPro" id="IPR011004">
    <property type="entry name" value="Trimer_LpxA-like_sf"/>
</dbReference>
<dbReference type="EMBL" id="FOAF01000006">
    <property type="protein sequence ID" value="SEM02505.1"/>
    <property type="molecule type" value="Genomic_DNA"/>
</dbReference>
<dbReference type="Proteomes" id="UP000199421">
    <property type="component" value="Unassembled WGS sequence"/>
</dbReference>
<organism evidence="1 2">
    <name type="scientific">Olivibacter domesticus</name>
    <name type="common">Pseudosphingobacterium domesticum</name>
    <dbReference type="NCBI Taxonomy" id="407022"/>
    <lineage>
        <taxon>Bacteria</taxon>
        <taxon>Pseudomonadati</taxon>
        <taxon>Bacteroidota</taxon>
        <taxon>Sphingobacteriia</taxon>
        <taxon>Sphingobacteriales</taxon>
        <taxon>Sphingobacteriaceae</taxon>
        <taxon>Olivibacter</taxon>
    </lineage>
</organism>
<protein>
    <submittedName>
        <fullName evidence="1">Lipopolysaccharide O-acetyltransferase</fullName>
    </submittedName>
</protein>
<dbReference type="PANTHER" id="PTHR23416:SF78">
    <property type="entry name" value="LIPOPOLYSACCHARIDE BIOSYNTHESIS O-ACETYL TRANSFERASE WBBJ-RELATED"/>
    <property type="match status" value="1"/>
</dbReference>
<dbReference type="SUPFAM" id="SSF51161">
    <property type="entry name" value="Trimeric LpxA-like enzymes"/>
    <property type="match status" value="1"/>
</dbReference>
<keyword evidence="2" id="KW-1185">Reference proteome</keyword>
<gene>
    <name evidence="1" type="ORF">SAMN05661044_04024</name>
</gene>
<sequence>MLKKYGLIGIVRLFLHIFRTRLFFPGARLIRFPFEIRNHRYIDLGQGLTTGTGCRLEALPSQKPNKPCIRFGKHVQLNDYVHIGAIQEITIGDDVLIASKVFITDHNHGTFDHHTSSEELLMAPIRRPLYASPVHIGARCWLGENVVVLPGVSLGEGCVVGASAVVTKSFPPYSLIIGNPGRLYKRFNFDTDRWELADN</sequence>
<dbReference type="GO" id="GO:0016740">
    <property type="term" value="F:transferase activity"/>
    <property type="evidence" value="ECO:0007669"/>
    <property type="project" value="UniProtKB-KW"/>
</dbReference>
<keyword evidence="1" id="KW-0808">Transferase</keyword>
<dbReference type="RefSeq" id="WP_093327983.1">
    <property type="nucleotide sequence ID" value="NZ_FOAF01000006.1"/>
</dbReference>
<dbReference type="Pfam" id="PF00132">
    <property type="entry name" value="Hexapep"/>
    <property type="match status" value="1"/>
</dbReference>
<dbReference type="STRING" id="407022.SAMN05661044_04024"/>
<name>A0A1H7V0Z0_OLID1</name>
<accession>A0A1H7V0Z0</accession>
<evidence type="ECO:0000313" key="2">
    <source>
        <dbReference type="Proteomes" id="UP000199421"/>
    </source>
</evidence>
<proteinExistence type="predicted"/>
<dbReference type="PANTHER" id="PTHR23416">
    <property type="entry name" value="SIALIC ACID SYNTHASE-RELATED"/>
    <property type="match status" value="1"/>
</dbReference>
<dbReference type="Gene3D" id="2.160.10.10">
    <property type="entry name" value="Hexapeptide repeat proteins"/>
    <property type="match status" value="1"/>
</dbReference>
<dbReference type="CDD" id="cd04647">
    <property type="entry name" value="LbH_MAT_like"/>
    <property type="match status" value="1"/>
</dbReference>
<reference evidence="2" key="1">
    <citation type="submission" date="2016-10" db="EMBL/GenBank/DDBJ databases">
        <authorList>
            <person name="Varghese N."/>
            <person name="Submissions S."/>
        </authorList>
    </citation>
    <scope>NUCLEOTIDE SEQUENCE [LARGE SCALE GENOMIC DNA]</scope>
    <source>
        <strain evidence="2">DSM 18733</strain>
    </source>
</reference>